<feature type="transmembrane region" description="Helical" evidence="6">
    <location>
        <begin position="160"/>
        <end position="179"/>
    </location>
</feature>
<name>A0A2S8G5P5_9BACT</name>
<evidence type="ECO:0008006" key="9">
    <source>
        <dbReference type="Google" id="ProtNLM"/>
    </source>
</evidence>
<reference evidence="7 8" key="1">
    <citation type="submission" date="2018-02" db="EMBL/GenBank/DDBJ databases">
        <title>Comparative genomes isolates from brazilian mangrove.</title>
        <authorList>
            <person name="Araujo J.E."/>
            <person name="Taketani R.G."/>
            <person name="Silva M.C.P."/>
            <person name="Loureco M.V."/>
            <person name="Andreote F.D."/>
        </authorList>
    </citation>
    <scope>NUCLEOTIDE SEQUENCE [LARGE SCALE GENOMIC DNA]</scope>
    <source>
        <strain evidence="7 8">Hex-1 MGV</strain>
    </source>
</reference>
<evidence type="ECO:0000256" key="3">
    <source>
        <dbReference type="ARBA" id="ARBA00022692"/>
    </source>
</evidence>
<keyword evidence="4 6" id="KW-1133">Transmembrane helix</keyword>
<feature type="transmembrane region" description="Helical" evidence="6">
    <location>
        <begin position="445"/>
        <end position="465"/>
    </location>
</feature>
<dbReference type="InterPro" id="IPR031312">
    <property type="entry name" value="Na/sul_symport_CS"/>
</dbReference>
<keyword evidence="2" id="KW-0813">Transport</keyword>
<evidence type="ECO:0000256" key="1">
    <source>
        <dbReference type="ARBA" id="ARBA00004141"/>
    </source>
</evidence>
<evidence type="ECO:0000256" key="4">
    <source>
        <dbReference type="ARBA" id="ARBA00022989"/>
    </source>
</evidence>
<dbReference type="GO" id="GO:0005886">
    <property type="term" value="C:plasma membrane"/>
    <property type="evidence" value="ECO:0007669"/>
    <property type="project" value="TreeGrafter"/>
</dbReference>
<dbReference type="PANTHER" id="PTHR10283">
    <property type="entry name" value="SOLUTE CARRIER FAMILY 13 MEMBER"/>
    <property type="match status" value="1"/>
</dbReference>
<dbReference type="NCBIfam" id="TIGR00785">
    <property type="entry name" value="dass"/>
    <property type="match status" value="1"/>
</dbReference>
<dbReference type="InterPro" id="IPR001898">
    <property type="entry name" value="SLC13A/DASS"/>
</dbReference>
<comment type="subcellular location">
    <subcellularLocation>
        <location evidence="1">Membrane</location>
        <topology evidence="1">Multi-pass membrane protein</topology>
    </subcellularLocation>
</comment>
<feature type="transmembrane region" description="Helical" evidence="6">
    <location>
        <begin position="15"/>
        <end position="38"/>
    </location>
</feature>
<feature type="transmembrane region" description="Helical" evidence="6">
    <location>
        <begin position="191"/>
        <end position="212"/>
    </location>
</feature>
<proteinExistence type="predicted"/>
<keyword evidence="3 6" id="KW-0812">Transmembrane</keyword>
<dbReference type="Pfam" id="PF00939">
    <property type="entry name" value="Na_sulph_symp"/>
    <property type="match status" value="1"/>
</dbReference>
<gene>
    <name evidence="7" type="ORF">C5Y83_03220</name>
</gene>
<dbReference type="PROSITE" id="PS01271">
    <property type="entry name" value="NA_SULFATE"/>
    <property type="match status" value="1"/>
</dbReference>
<feature type="transmembrane region" description="Helical" evidence="6">
    <location>
        <begin position="50"/>
        <end position="73"/>
    </location>
</feature>
<dbReference type="Proteomes" id="UP000238322">
    <property type="component" value="Unassembled WGS sequence"/>
</dbReference>
<evidence type="ECO:0000256" key="5">
    <source>
        <dbReference type="ARBA" id="ARBA00023136"/>
    </source>
</evidence>
<feature type="transmembrane region" description="Helical" evidence="6">
    <location>
        <begin position="485"/>
        <end position="509"/>
    </location>
</feature>
<dbReference type="EMBL" id="PUHY01000004">
    <property type="protein sequence ID" value="PQO39769.1"/>
    <property type="molecule type" value="Genomic_DNA"/>
</dbReference>
<feature type="transmembrane region" description="Helical" evidence="6">
    <location>
        <begin position="400"/>
        <end position="424"/>
    </location>
</feature>
<evidence type="ECO:0000256" key="2">
    <source>
        <dbReference type="ARBA" id="ARBA00022448"/>
    </source>
</evidence>
<keyword evidence="5 6" id="KW-0472">Membrane</keyword>
<feature type="transmembrane region" description="Helical" evidence="6">
    <location>
        <begin position="93"/>
        <end position="115"/>
    </location>
</feature>
<dbReference type="RefSeq" id="WP_105328206.1">
    <property type="nucleotide sequence ID" value="NZ_PUHY01000004.1"/>
</dbReference>
<accession>A0A2S8G5P5</accession>
<dbReference type="PANTHER" id="PTHR10283:SF82">
    <property type="entry name" value="SOLUTE CARRIER FAMILY 13 MEMBER 2"/>
    <property type="match status" value="1"/>
</dbReference>
<evidence type="ECO:0000256" key="6">
    <source>
        <dbReference type="SAM" id="Phobius"/>
    </source>
</evidence>
<sequence length="512" mass="54532">MAEATKEPPTLAARIGLWLGPLAAIVLWSMPTVGSWLAVDLQLKPVDQPLNAMAGAFAWMAIWWLTEAIPLAATSLLPLVLFPLLEIQPVKEVAAAYGDHNIFLFLGGFLIALAIEQAGLHKRLALTIVYIMGDNPARLLLGFMLATALMSMWISNTATTLLMLPIATSILAVADLKLINESSRKNLGIGLMLGIAYSASIGGVATLVGTPPNIAFASFYRDTFPNEPNVSFLAWMLMALPFSAVFLFVAWAVLGYLLYPVSSKESLGGRAVILDELHKLGPLSAAEWRVGAVFFATALLWILREPVEGWGWGMAFVTEDGKQYVSDATTAIAMAVLCFLIPRGGQSEPRQPLLNWDVTVKVPWGVLLLFGGGTALAKAVKASEFDLYLGSHMASLMSDMSHSAMVVVTATGMIWLTEFTSNLASVQTFNPVLGSASQELGVPPLLLLVPATLAASCAFMMPVATPPNAIVYGSGRVPIGKMVKAGIVLNIISIILVSTTVLVLGRILIGSA</sequence>
<evidence type="ECO:0000313" key="7">
    <source>
        <dbReference type="EMBL" id="PQO39769.1"/>
    </source>
</evidence>
<comment type="caution">
    <text evidence="7">The sequence shown here is derived from an EMBL/GenBank/DDBJ whole genome shotgun (WGS) entry which is preliminary data.</text>
</comment>
<protein>
    <recommendedName>
        <fullName evidence="9">Sodium:dicarboxylate symporter</fullName>
    </recommendedName>
</protein>
<feature type="transmembrane region" description="Helical" evidence="6">
    <location>
        <begin position="232"/>
        <end position="259"/>
    </location>
</feature>
<evidence type="ECO:0000313" key="8">
    <source>
        <dbReference type="Proteomes" id="UP000238322"/>
    </source>
</evidence>
<dbReference type="OrthoDB" id="9766267at2"/>
<dbReference type="GO" id="GO:0015141">
    <property type="term" value="F:succinate transmembrane transporter activity"/>
    <property type="evidence" value="ECO:0007669"/>
    <property type="project" value="UniProtKB-ARBA"/>
</dbReference>
<organism evidence="7 8">
    <name type="scientific">Blastopirellula marina</name>
    <dbReference type="NCBI Taxonomy" id="124"/>
    <lineage>
        <taxon>Bacteria</taxon>
        <taxon>Pseudomonadati</taxon>
        <taxon>Planctomycetota</taxon>
        <taxon>Planctomycetia</taxon>
        <taxon>Pirellulales</taxon>
        <taxon>Pirellulaceae</taxon>
        <taxon>Blastopirellula</taxon>
    </lineage>
</organism>
<dbReference type="AlphaFoldDB" id="A0A2S8G5P5"/>